<dbReference type="AlphaFoldDB" id="A0A1F7FIA7"/>
<dbReference type="Proteomes" id="UP000179243">
    <property type="component" value="Unassembled WGS sequence"/>
</dbReference>
<evidence type="ECO:0008006" key="3">
    <source>
        <dbReference type="Google" id="ProtNLM"/>
    </source>
</evidence>
<dbReference type="SUPFAM" id="SSF55961">
    <property type="entry name" value="Bet v1-like"/>
    <property type="match status" value="1"/>
</dbReference>
<dbReference type="CDD" id="cd07812">
    <property type="entry name" value="SRPBCC"/>
    <property type="match status" value="1"/>
</dbReference>
<proteinExistence type="predicted"/>
<comment type="caution">
    <text evidence="1">The sequence shown here is derived from an EMBL/GenBank/DDBJ whole genome shotgun (WGS) entry which is preliminary data.</text>
</comment>
<gene>
    <name evidence="1" type="ORF">A2519_11845</name>
</gene>
<sequence>MRPYCTYLLLLVLSVTSWGSSWKDKAGIENGLLSGSVTISSRPEAVWSILSDVSIICNVMDYRFLHGVKRFKRPGDAAVMIAGSDTGRIIMTHMKPLREIRYIFAPEDGSYVCQQEWKLVPRSDTTQVLYQVQYSEFVNVGTAGVQPAAKARFRHLERLKRFIRKGYHAIAGKFHAS</sequence>
<evidence type="ECO:0000313" key="1">
    <source>
        <dbReference type="EMBL" id="OGK06445.1"/>
    </source>
</evidence>
<protein>
    <recommendedName>
        <fullName evidence="3">Coenzyme Q-binding protein COQ10 START domain-containing protein</fullName>
    </recommendedName>
</protein>
<dbReference type="EMBL" id="MFYX01000031">
    <property type="protein sequence ID" value="OGK06445.1"/>
    <property type="molecule type" value="Genomic_DNA"/>
</dbReference>
<accession>A0A1F7FIA7</accession>
<organism evidence="1 2">
    <name type="scientific">Candidatus Raymondbacteria bacterium RIFOXYD12_FULL_49_13</name>
    <dbReference type="NCBI Taxonomy" id="1817890"/>
    <lineage>
        <taxon>Bacteria</taxon>
        <taxon>Raymondiibacteriota</taxon>
    </lineage>
</organism>
<reference evidence="1 2" key="1">
    <citation type="journal article" date="2016" name="Nat. Commun.">
        <title>Thousands of microbial genomes shed light on interconnected biogeochemical processes in an aquifer system.</title>
        <authorList>
            <person name="Anantharaman K."/>
            <person name="Brown C.T."/>
            <person name="Hug L.A."/>
            <person name="Sharon I."/>
            <person name="Castelle C.J."/>
            <person name="Probst A.J."/>
            <person name="Thomas B.C."/>
            <person name="Singh A."/>
            <person name="Wilkins M.J."/>
            <person name="Karaoz U."/>
            <person name="Brodie E.L."/>
            <person name="Williams K.H."/>
            <person name="Hubbard S.S."/>
            <person name="Banfield J.F."/>
        </authorList>
    </citation>
    <scope>NUCLEOTIDE SEQUENCE [LARGE SCALE GENOMIC DNA]</scope>
</reference>
<evidence type="ECO:0000313" key="2">
    <source>
        <dbReference type="Proteomes" id="UP000179243"/>
    </source>
</evidence>
<name>A0A1F7FIA7_UNCRA</name>